<comment type="caution">
    <text evidence="1">The sequence shown here is derived from an EMBL/GenBank/DDBJ whole genome shotgun (WGS) entry which is preliminary data.</text>
</comment>
<evidence type="ECO:0000313" key="2">
    <source>
        <dbReference type="Proteomes" id="UP001164539"/>
    </source>
</evidence>
<protein>
    <submittedName>
        <fullName evidence="1">COBRA-like protein</fullName>
    </submittedName>
</protein>
<name>A0ACC1XSF9_MELAZ</name>
<proteinExistence type="predicted"/>
<keyword evidence="2" id="KW-1185">Reference proteome</keyword>
<organism evidence="1 2">
    <name type="scientific">Melia azedarach</name>
    <name type="common">Chinaberry tree</name>
    <dbReference type="NCBI Taxonomy" id="155640"/>
    <lineage>
        <taxon>Eukaryota</taxon>
        <taxon>Viridiplantae</taxon>
        <taxon>Streptophyta</taxon>
        <taxon>Embryophyta</taxon>
        <taxon>Tracheophyta</taxon>
        <taxon>Spermatophyta</taxon>
        <taxon>Magnoliopsida</taxon>
        <taxon>eudicotyledons</taxon>
        <taxon>Gunneridae</taxon>
        <taxon>Pentapetalae</taxon>
        <taxon>rosids</taxon>
        <taxon>malvids</taxon>
        <taxon>Sapindales</taxon>
        <taxon>Meliaceae</taxon>
        <taxon>Melia</taxon>
    </lineage>
</organism>
<reference evidence="1 2" key="1">
    <citation type="journal article" date="2023" name="Science">
        <title>Complex scaffold remodeling in plant triterpene biosynthesis.</title>
        <authorList>
            <person name="De La Pena R."/>
            <person name="Hodgson H."/>
            <person name="Liu J.C."/>
            <person name="Stephenson M.J."/>
            <person name="Martin A.C."/>
            <person name="Owen C."/>
            <person name="Harkess A."/>
            <person name="Leebens-Mack J."/>
            <person name="Jimenez L.E."/>
            <person name="Osbourn A."/>
            <person name="Sattely E.S."/>
        </authorList>
    </citation>
    <scope>NUCLEOTIDE SEQUENCE [LARGE SCALE GENOMIC DNA]</scope>
    <source>
        <strain evidence="2">cv. JPN11</strain>
        <tissue evidence="1">Leaf</tissue>
    </source>
</reference>
<dbReference type="Proteomes" id="UP001164539">
    <property type="component" value="Chromosome 8"/>
</dbReference>
<gene>
    <name evidence="1" type="ORF">OWV82_015355</name>
</gene>
<dbReference type="EMBL" id="CM051401">
    <property type="protein sequence ID" value="KAJ4713235.1"/>
    <property type="molecule type" value="Genomic_DNA"/>
</dbReference>
<accession>A0ACC1XSF9</accession>
<sequence length="344" mass="37896">MELKRFEYSVLVFSCLFSAPTFVAAYDSLDPYGRIDIKWDVMSWTPDGYVAVVTINNFQMYRHIMSPGWTLGWTWTKKEVIWSMVGAQVTDQGDCSKFKGNIPHSCRRNPAIVDLLPGVPKNQQFSHCCKSGQLASWGQDPASTVSSFQLSVGLSGTSNKTVQLPKKFYILGPGPGYTCSAATIISPSIFFSSDGRRKGYAMMTCTITCSYSQTLTSENPKCCVSLSSFYNSKITPCPSCSCGCQNDNNYIMNDPKISNTAKSDSLVNDDVPLLQCTQQVPDSGTLACEDQLQEALASEDHHNQFQLPDELHAVDSCHSTSKSQQCHQSFSLSLQVTHPVSTLK</sequence>
<evidence type="ECO:0000313" key="1">
    <source>
        <dbReference type="EMBL" id="KAJ4713235.1"/>
    </source>
</evidence>